<evidence type="ECO:0000313" key="2">
    <source>
        <dbReference type="EMBL" id="KAJ1998191.1"/>
    </source>
</evidence>
<accession>A0A9W8EFR7</accession>
<gene>
    <name evidence="2" type="ORF">H4R26_005550</name>
</gene>
<dbReference type="AlphaFoldDB" id="A0A9W8EFR7"/>
<feature type="region of interest" description="Disordered" evidence="1">
    <location>
        <begin position="40"/>
        <end position="67"/>
    </location>
</feature>
<evidence type="ECO:0000313" key="3">
    <source>
        <dbReference type="Proteomes" id="UP001150907"/>
    </source>
</evidence>
<evidence type="ECO:0000256" key="1">
    <source>
        <dbReference type="SAM" id="MobiDB-lite"/>
    </source>
</evidence>
<protein>
    <submittedName>
        <fullName evidence="2">Uncharacterized protein</fullName>
    </submittedName>
</protein>
<dbReference type="Proteomes" id="UP001150907">
    <property type="component" value="Unassembled WGS sequence"/>
</dbReference>
<organism evidence="2 3">
    <name type="scientific">Coemansia thaxteri</name>
    <dbReference type="NCBI Taxonomy" id="2663907"/>
    <lineage>
        <taxon>Eukaryota</taxon>
        <taxon>Fungi</taxon>
        <taxon>Fungi incertae sedis</taxon>
        <taxon>Zoopagomycota</taxon>
        <taxon>Kickxellomycotina</taxon>
        <taxon>Kickxellomycetes</taxon>
        <taxon>Kickxellales</taxon>
        <taxon>Kickxellaceae</taxon>
        <taxon>Coemansia</taxon>
    </lineage>
</organism>
<comment type="caution">
    <text evidence="2">The sequence shown here is derived from an EMBL/GenBank/DDBJ whole genome shotgun (WGS) entry which is preliminary data.</text>
</comment>
<reference evidence="2" key="1">
    <citation type="submission" date="2022-07" db="EMBL/GenBank/DDBJ databases">
        <title>Phylogenomic reconstructions and comparative analyses of Kickxellomycotina fungi.</title>
        <authorList>
            <person name="Reynolds N.K."/>
            <person name="Stajich J.E."/>
            <person name="Barry K."/>
            <person name="Grigoriev I.V."/>
            <person name="Crous P."/>
            <person name="Smith M.E."/>
        </authorList>
    </citation>
    <scope>NUCLEOTIDE SEQUENCE</scope>
    <source>
        <strain evidence="2">IMI 214461</strain>
    </source>
</reference>
<proteinExistence type="predicted"/>
<dbReference type="EMBL" id="JANBQF010001047">
    <property type="protein sequence ID" value="KAJ1998191.1"/>
    <property type="molecule type" value="Genomic_DNA"/>
</dbReference>
<sequence>MPAYPSSMSVNFNIVVTIAKEETIDEIETANRVVYTGSAPPPTYSTAPDHLDASAPTANPSSDYESYSSTTTTTIIVTPILEPTPHYGRAAGSRTIFISLSNMNEPVTILPRSNHRHSYQFSDRAQPTQTYVYPKDEVSAISNAMRYKSNLEHISAFLDSIVPEHTSRVHFIASA</sequence>
<name>A0A9W8EFR7_9FUNG</name>
<feature type="compositionally biased region" description="Polar residues" evidence="1">
    <location>
        <begin position="56"/>
        <end position="67"/>
    </location>
</feature>
<keyword evidence="3" id="KW-1185">Reference proteome</keyword>